<dbReference type="EMBL" id="LCUC01000267">
    <property type="protein sequence ID" value="KKY33002.1"/>
    <property type="molecule type" value="Genomic_DNA"/>
</dbReference>
<dbReference type="Gene3D" id="6.10.140.2220">
    <property type="match status" value="1"/>
</dbReference>
<evidence type="ECO:0000256" key="3">
    <source>
        <dbReference type="ARBA" id="ARBA00022833"/>
    </source>
</evidence>
<protein>
    <recommendedName>
        <fullName evidence="5">MYND-type domain-containing protein</fullName>
    </recommendedName>
</protein>
<evidence type="ECO:0000313" key="6">
    <source>
        <dbReference type="EMBL" id="KKY33002.1"/>
    </source>
</evidence>
<evidence type="ECO:0000259" key="5">
    <source>
        <dbReference type="PROSITE" id="PS50865"/>
    </source>
</evidence>
<keyword evidence="2 4" id="KW-0863">Zinc-finger</keyword>
<reference evidence="6 7" key="2">
    <citation type="submission" date="2015-05" db="EMBL/GenBank/DDBJ databases">
        <authorList>
            <person name="Morales-Cruz A."/>
            <person name="Amrine K.C."/>
            <person name="Cantu D."/>
        </authorList>
    </citation>
    <scope>NUCLEOTIDE SEQUENCE [LARGE SCALE GENOMIC DNA]</scope>
    <source>
        <strain evidence="6">DA912</strain>
    </source>
</reference>
<name>A0A0G2FEL9_9PEZI</name>
<keyword evidence="3" id="KW-0862">Zinc</keyword>
<evidence type="ECO:0000256" key="1">
    <source>
        <dbReference type="ARBA" id="ARBA00022723"/>
    </source>
</evidence>
<organism evidence="6 7">
    <name type="scientific">Diaporthe ampelina</name>
    <dbReference type="NCBI Taxonomy" id="1214573"/>
    <lineage>
        <taxon>Eukaryota</taxon>
        <taxon>Fungi</taxon>
        <taxon>Dikarya</taxon>
        <taxon>Ascomycota</taxon>
        <taxon>Pezizomycotina</taxon>
        <taxon>Sordariomycetes</taxon>
        <taxon>Sordariomycetidae</taxon>
        <taxon>Diaporthales</taxon>
        <taxon>Diaporthaceae</taxon>
        <taxon>Diaporthe</taxon>
    </lineage>
</organism>
<gene>
    <name evidence="6" type="ORF">UCDDA912_g07058</name>
</gene>
<dbReference type="Pfam" id="PF01753">
    <property type="entry name" value="zf-MYND"/>
    <property type="match status" value="1"/>
</dbReference>
<dbReference type="InterPro" id="IPR002893">
    <property type="entry name" value="Znf_MYND"/>
</dbReference>
<dbReference type="SUPFAM" id="SSF144232">
    <property type="entry name" value="HIT/MYND zinc finger-like"/>
    <property type="match status" value="1"/>
</dbReference>
<dbReference type="AlphaFoldDB" id="A0A0G2FEL9"/>
<dbReference type="OrthoDB" id="341421at2759"/>
<sequence length="223" mass="24745">MRSPQSQASGHDDAIGHAIKIIKDITQGNDRHFAHMMDRLLVDSPLGVLGYYAEEFSLTEKIEGEVDESIYLPIVFGAMMMEYGATIKEDHIEHLRDLVPKIQCNEGMTAPLIEYVFRGPGKRQFLAALDSYQADKPRSLHQPSCHGCEKVGSDIEVDGKALRKCGGCKNEIAAASFCDKDCQRDLWKHHKRNCGPPRGRGVATFKSFGKASLGFIVYEGANM</sequence>
<dbReference type="Proteomes" id="UP000034680">
    <property type="component" value="Unassembled WGS sequence"/>
</dbReference>
<keyword evidence="7" id="KW-1185">Reference proteome</keyword>
<keyword evidence="1" id="KW-0479">Metal-binding</keyword>
<proteinExistence type="predicted"/>
<accession>A0A0G2FEL9</accession>
<feature type="domain" description="MYND-type" evidence="5">
    <location>
        <begin position="145"/>
        <end position="194"/>
    </location>
</feature>
<dbReference type="GO" id="GO:0008270">
    <property type="term" value="F:zinc ion binding"/>
    <property type="evidence" value="ECO:0007669"/>
    <property type="project" value="UniProtKB-KW"/>
</dbReference>
<evidence type="ECO:0000313" key="7">
    <source>
        <dbReference type="Proteomes" id="UP000034680"/>
    </source>
</evidence>
<evidence type="ECO:0000256" key="2">
    <source>
        <dbReference type="ARBA" id="ARBA00022771"/>
    </source>
</evidence>
<reference evidence="6 7" key="1">
    <citation type="submission" date="2015-05" db="EMBL/GenBank/DDBJ databases">
        <title>Distinctive expansion of gene families associated with plant cell wall degradation and secondary metabolism in the genomes of grapevine trunk pathogens.</title>
        <authorList>
            <person name="Lawrence D.P."/>
            <person name="Travadon R."/>
            <person name="Rolshausen P.E."/>
            <person name="Baumgartner K."/>
        </authorList>
    </citation>
    <scope>NUCLEOTIDE SEQUENCE [LARGE SCALE GENOMIC DNA]</scope>
    <source>
        <strain evidence="6">DA912</strain>
    </source>
</reference>
<evidence type="ECO:0000256" key="4">
    <source>
        <dbReference type="PROSITE-ProRule" id="PRU00134"/>
    </source>
</evidence>
<comment type="caution">
    <text evidence="6">The sequence shown here is derived from an EMBL/GenBank/DDBJ whole genome shotgun (WGS) entry which is preliminary data.</text>
</comment>
<dbReference type="PROSITE" id="PS50865">
    <property type="entry name" value="ZF_MYND_2"/>
    <property type="match status" value="1"/>
</dbReference>